<protein>
    <recommendedName>
        <fullName evidence="5">Chitinase</fullName>
    </recommendedName>
</protein>
<sequence length="101" mass="10357">MVRRTLRLLAAALAATVLTPLGSATASATPPSTRTAHPTASRVASPAADTCAVKSKPAGALVAQAWNHYGGALKGLMTWSLNWDGSRNGTFGDNARALQGR</sequence>
<evidence type="ECO:0008006" key="5">
    <source>
        <dbReference type="Google" id="ProtNLM"/>
    </source>
</evidence>
<evidence type="ECO:0000313" key="3">
    <source>
        <dbReference type="EMBL" id="AKZ55600.1"/>
    </source>
</evidence>
<accession>A0A0K2AR63</accession>
<feature type="signal peptide" evidence="2">
    <location>
        <begin position="1"/>
        <end position="28"/>
    </location>
</feature>
<organism evidence="3 4">
    <name type="scientific">Streptomyces ambofaciens (strain ATCC 23877 / 3486 / DSM 40053 / JCM 4204 / NBRC 12836 / NRRL B-2516)</name>
    <dbReference type="NCBI Taxonomy" id="278992"/>
    <lineage>
        <taxon>Bacteria</taxon>
        <taxon>Bacillati</taxon>
        <taxon>Actinomycetota</taxon>
        <taxon>Actinomycetes</taxon>
        <taxon>Kitasatosporales</taxon>
        <taxon>Streptomycetaceae</taxon>
        <taxon>Streptomyces</taxon>
    </lineage>
</organism>
<reference evidence="4" key="1">
    <citation type="journal article" date="2015" name="J. Biotechnol.">
        <title>Complete genome sequence of Streptomyces ambofaciens ATCC 23877, the spiramycin producer.</title>
        <authorList>
            <person name="Thibessard A."/>
            <person name="Haas D."/>
            <person name="Gerbaud C."/>
            <person name="Aigle B."/>
            <person name="Lautru S."/>
            <person name="Pernodet J.L."/>
            <person name="Leblond P."/>
        </authorList>
    </citation>
    <scope>NUCLEOTIDE SEQUENCE [LARGE SCALE GENOMIC DNA]</scope>
    <source>
        <strain evidence="4">ATCC 23877 / 3486 / DSM 40053 / JCM 4204 / NBRC 12836 / NRRL B-2516</strain>
    </source>
</reference>
<dbReference type="EMBL" id="CP012382">
    <property type="protein sequence ID" value="AKZ55600.1"/>
    <property type="molecule type" value="Genomic_DNA"/>
</dbReference>
<evidence type="ECO:0000256" key="2">
    <source>
        <dbReference type="SAM" id="SignalP"/>
    </source>
</evidence>
<keyword evidence="2" id="KW-0732">Signal</keyword>
<feature type="chain" id="PRO_5005473480" description="Chitinase" evidence="2">
    <location>
        <begin position="29"/>
        <end position="101"/>
    </location>
</feature>
<name>A0A0K2AR63_STRA7</name>
<feature type="compositionally biased region" description="Low complexity" evidence="1">
    <location>
        <begin position="23"/>
        <end position="41"/>
    </location>
</feature>
<dbReference type="Proteomes" id="UP000061018">
    <property type="component" value="Chromosome"/>
</dbReference>
<dbReference type="AlphaFoldDB" id="A0A0K2AR63"/>
<evidence type="ECO:0000256" key="1">
    <source>
        <dbReference type="SAM" id="MobiDB-lite"/>
    </source>
</evidence>
<feature type="region of interest" description="Disordered" evidence="1">
    <location>
        <begin position="23"/>
        <end position="43"/>
    </location>
</feature>
<dbReference type="KEGG" id="samb:SAM23877_2551"/>
<proteinExistence type="predicted"/>
<dbReference type="STRING" id="1889.SAM40697_2345"/>
<evidence type="ECO:0000313" key="4">
    <source>
        <dbReference type="Proteomes" id="UP000061018"/>
    </source>
</evidence>
<gene>
    <name evidence="3" type="ORF">SAM23877_2551</name>
</gene>